<evidence type="ECO:0000256" key="4">
    <source>
        <dbReference type="ARBA" id="ARBA00030169"/>
    </source>
</evidence>
<comment type="cofactor">
    <cofactor evidence="5">
        <name>Mg(2+)</name>
        <dbReference type="ChEBI" id="CHEBI:18420"/>
    </cofactor>
</comment>
<comment type="caution">
    <text evidence="6">The sequence shown here is derived from an EMBL/GenBank/DDBJ whole genome shotgun (WGS) entry which is preliminary data.</text>
</comment>
<keyword evidence="7" id="KW-1185">Reference proteome</keyword>
<evidence type="ECO:0000256" key="1">
    <source>
        <dbReference type="ARBA" id="ARBA00001968"/>
    </source>
</evidence>
<feature type="binding site" evidence="5">
    <location>
        <position position="112"/>
    </location>
    <ligand>
        <name>substrate</name>
    </ligand>
</feature>
<proteinExistence type="predicted"/>
<dbReference type="PANTHER" id="PTHR33254">
    <property type="entry name" value="4-HYDROXY-4-METHYL-2-OXOGLUTARATE ALDOLASE 3-RELATED"/>
    <property type="match status" value="1"/>
</dbReference>
<dbReference type="Pfam" id="PF03737">
    <property type="entry name" value="RraA-like"/>
    <property type="match status" value="1"/>
</dbReference>
<dbReference type="InterPro" id="IPR005493">
    <property type="entry name" value="RraA/RraA-like"/>
</dbReference>
<dbReference type="RefSeq" id="WP_099902481.1">
    <property type="nucleotide sequence ID" value="NZ_BPQJ01000002.1"/>
</dbReference>
<dbReference type="Gene3D" id="3.50.30.40">
    <property type="entry name" value="Ribonuclease E inhibitor RraA/RraA-like"/>
    <property type="match status" value="1"/>
</dbReference>
<dbReference type="InterPro" id="IPR036704">
    <property type="entry name" value="RraA/RraA-like_sf"/>
</dbReference>
<keyword evidence="5" id="KW-0479">Metal-binding</keyword>
<evidence type="ECO:0000256" key="3">
    <source>
        <dbReference type="ARBA" id="ARBA00029596"/>
    </source>
</evidence>
<dbReference type="PANTHER" id="PTHR33254:SF4">
    <property type="entry name" value="4-HYDROXY-4-METHYL-2-OXOGLUTARATE ALDOLASE 3-RELATED"/>
    <property type="match status" value="1"/>
</dbReference>
<dbReference type="Proteomes" id="UP001055286">
    <property type="component" value="Unassembled WGS sequence"/>
</dbReference>
<dbReference type="NCBIfam" id="NF004850">
    <property type="entry name" value="PRK06201.1"/>
    <property type="match status" value="1"/>
</dbReference>
<name>A0AA37M2Z8_9HYPH</name>
<evidence type="ECO:0000256" key="5">
    <source>
        <dbReference type="PIRSR" id="PIRSR605493-1"/>
    </source>
</evidence>
<protein>
    <recommendedName>
        <fullName evidence="2">Putative 4-hydroxy-4-methyl-2-oxoglutarate aldolase</fullName>
    </recommendedName>
    <alternativeName>
        <fullName evidence="3">Regulator of ribonuclease activity homolog</fullName>
    </alternativeName>
    <alternativeName>
        <fullName evidence="4">RraA-like protein</fullName>
    </alternativeName>
</protein>
<feature type="binding site" evidence="5">
    <location>
        <begin position="90"/>
        <end position="93"/>
    </location>
    <ligand>
        <name>substrate</name>
    </ligand>
</feature>
<dbReference type="GO" id="GO:0046872">
    <property type="term" value="F:metal ion binding"/>
    <property type="evidence" value="ECO:0007669"/>
    <property type="project" value="UniProtKB-KW"/>
</dbReference>
<gene>
    <name evidence="6" type="primary">rraA</name>
    <name evidence="6" type="ORF">MPEAHAMD_0477</name>
</gene>
<reference evidence="6" key="1">
    <citation type="journal article" date="2016" name="Front. Microbiol.">
        <title>Genome Sequence of the Piezophilic, Mesophilic Sulfate-Reducing Bacterium Desulfovibrio indicus J2T.</title>
        <authorList>
            <person name="Cao J."/>
            <person name="Maignien L."/>
            <person name="Shao Z."/>
            <person name="Alain K."/>
            <person name="Jebbar M."/>
        </authorList>
    </citation>
    <scope>NUCLEOTIDE SEQUENCE</scope>
    <source>
        <strain evidence="6">JCM 32048</strain>
    </source>
</reference>
<sequence>MSDPAPLVDADWLAAFRGVPTAALSDNLDRLAGPVGLRPFHRGGPLVGRALTVRVRGGDNLAIHQALERVRPGEVVVVEGGGGGDRALVGGIMKAIAESRGAAGFVIDGAIRDAAEFAASDFPCYARSVTHRGPYKTGPGEIGVPVSIGGWVVQPGDVVVGDADGVVTFPPGRARELLAAARAQEAREAEALRLIAEGRYDDRYAKAS</sequence>
<keyword evidence="5" id="KW-0460">Magnesium</keyword>
<evidence type="ECO:0000313" key="7">
    <source>
        <dbReference type="Proteomes" id="UP001055286"/>
    </source>
</evidence>
<organism evidence="6 7">
    <name type="scientific">Methylobacterium frigidaeris</name>
    <dbReference type="NCBI Taxonomy" id="2038277"/>
    <lineage>
        <taxon>Bacteria</taxon>
        <taxon>Pseudomonadati</taxon>
        <taxon>Pseudomonadota</taxon>
        <taxon>Alphaproteobacteria</taxon>
        <taxon>Hyphomicrobiales</taxon>
        <taxon>Methylobacteriaceae</taxon>
        <taxon>Methylobacterium</taxon>
    </lineage>
</organism>
<dbReference type="EMBL" id="BPQJ01000002">
    <property type="protein sequence ID" value="GJD60341.1"/>
    <property type="molecule type" value="Genomic_DNA"/>
</dbReference>
<comment type="cofactor">
    <cofactor evidence="1">
        <name>a divalent metal cation</name>
        <dbReference type="ChEBI" id="CHEBI:60240"/>
    </cofactor>
</comment>
<accession>A0AA37M2Z8</accession>
<dbReference type="CDD" id="cd16841">
    <property type="entry name" value="RraA_family"/>
    <property type="match status" value="1"/>
</dbReference>
<dbReference type="AlphaFoldDB" id="A0AA37M2Z8"/>
<feature type="binding site" evidence="5">
    <location>
        <position position="113"/>
    </location>
    <ligand>
        <name>Mg(2+)</name>
        <dbReference type="ChEBI" id="CHEBI:18420"/>
    </ligand>
</feature>
<evidence type="ECO:0000313" key="6">
    <source>
        <dbReference type="EMBL" id="GJD60341.1"/>
    </source>
</evidence>
<evidence type="ECO:0000256" key="2">
    <source>
        <dbReference type="ARBA" id="ARBA00016549"/>
    </source>
</evidence>
<dbReference type="SUPFAM" id="SSF89562">
    <property type="entry name" value="RraA-like"/>
    <property type="match status" value="1"/>
</dbReference>
<reference evidence="6" key="2">
    <citation type="submission" date="2021-08" db="EMBL/GenBank/DDBJ databases">
        <authorList>
            <person name="Tani A."/>
            <person name="Ola A."/>
            <person name="Ogura Y."/>
            <person name="Katsura K."/>
            <person name="Hayashi T."/>
        </authorList>
    </citation>
    <scope>NUCLEOTIDE SEQUENCE</scope>
    <source>
        <strain evidence="6">JCM 32048</strain>
    </source>
</reference>